<dbReference type="PANTHER" id="PTHR45753:SF2">
    <property type="entry name" value="ORNITHINE CARBAMOYLTRANSFERASE"/>
    <property type="match status" value="1"/>
</dbReference>
<comment type="similarity">
    <text evidence="1">Belongs to the aspartate/ornithine carbamoyltransferase superfamily. OTCase family.</text>
</comment>
<dbReference type="InterPro" id="IPR024904">
    <property type="entry name" value="OTCase_ArgI"/>
</dbReference>
<evidence type="ECO:0000259" key="6">
    <source>
        <dbReference type="Pfam" id="PF02729"/>
    </source>
</evidence>
<evidence type="ECO:0000256" key="3">
    <source>
        <dbReference type="ARBA" id="ARBA00022679"/>
    </source>
</evidence>
<evidence type="ECO:0000256" key="2">
    <source>
        <dbReference type="ARBA" id="ARBA00013007"/>
    </source>
</evidence>
<protein>
    <recommendedName>
        <fullName evidence="2">ornithine carbamoyltransferase</fullName>
        <ecNumber evidence="2">2.1.3.3</ecNumber>
    </recommendedName>
</protein>
<organism evidence="7">
    <name type="scientific">freshwater metagenome</name>
    <dbReference type="NCBI Taxonomy" id="449393"/>
    <lineage>
        <taxon>unclassified sequences</taxon>
        <taxon>metagenomes</taxon>
        <taxon>ecological metagenomes</taxon>
    </lineage>
</organism>
<dbReference type="HAMAP" id="MF_01109">
    <property type="entry name" value="OTCase"/>
    <property type="match status" value="1"/>
</dbReference>
<evidence type="ECO:0000256" key="1">
    <source>
        <dbReference type="ARBA" id="ARBA00007805"/>
    </source>
</evidence>
<dbReference type="Gene3D" id="3.40.50.1370">
    <property type="entry name" value="Aspartate/ornithine carbamoyltransferase"/>
    <property type="match status" value="2"/>
</dbReference>
<evidence type="ECO:0000259" key="5">
    <source>
        <dbReference type="Pfam" id="PF00185"/>
    </source>
</evidence>
<dbReference type="PRINTS" id="PR00102">
    <property type="entry name" value="OTCASE"/>
</dbReference>
<feature type="domain" description="Aspartate/ornithine carbamoyltransferase Asp/Orn-binding" evidence="5">
    <location>
        <begin position="167"/>
        <end position="338"/>
    </location>
</feature>
<dbReference type="InterPro" id="IPR006131">
    <property type="entry name" value="Asp_carbamoyltransf_Asp/Orn-bd"/>
</dbReference>
<dbReference type="GO" id="GO:0004585">
    <property type="term" value="F:ornithine carbamoyltransferase activity"/>
    <property type="evidence" value="ECO:0007669"/>
    <property type="project" value="UniProtKB-EC"/>
</dbReference>
<dbReference type="Pfam" id="PF02729">
    <property type="entry name" value="OTCace_N"/>
    <property type="match status" value="1"/>
</dbReference>
<dbReference type="InterPro" id="IPR006132">
    <property type="entry name" value="Asp/Orn_carbamoyltranf_P-bd"/>
</dbReference>
<name>A0A6J7GC47_9ZZZZ</name>
<dbReference type="EMBL" id="CAFBMO010000018">
    <property type="protein sequence ID" value="CAB4904118.1"/>
    <property type="molecule type" value="Genomic_DNA"/>
</dbReference>
<dbReference type="GO" id="GO:0019240">
    <property type="term" value="P:citrulline biosynthetic process"/>
    <property type="evidence" value="ECO:0007669"/>
    <property type="project" value="TreeGrafter"/>
</dbReference>
<dbReference type="InterPro" id="IPR006130">
    <property type="entry name" value="Asp/Orn_carbamoylTrfase"/>
</dbReference>
<gene>
    <name evidence="7" type="ORF">UFOPK3576_00644</name>
</gene>
<proteinExistence type="inferred from homology"/>
<evidence type="ECO:0000256" key="4">
    <source>
        <dbReference type="ARBA" id="ARBA00048772"/>
    </source>
</evidence>
<dbReference type="GO" id="GO:0042450">
    <property type="term" value="P:L-arginine biosynthetic process via ornithine"/>
    <property type="evidence" value="ECO:0007669"/>
    <property type="project" value="TreeGrafter"/>
</dbReference>
<accession>A0A6J7GC47</accession>
<feature type="domain" description="Aspartate/ornithine carbamoyltransferase carbamoyl-P binding" evidence="6">
    <location>
        <begin position="19"/>
        <end position="159"/>
    </location>
</feature>
<comment type="catalytic activity">
    <reaction evidence="4">
        <text>carbamoyl phosphate + L-ornithine = L-citrulline + phosphate + H(+)</text>
        <dbReference type="Rhea" id="RHEA:19513"/>
        <dbReference type="ChEBI" id="CHEBI:15378"/>
        <dbReference type="ChEBI" id="CHEBI:43474"/>
        <dbReference type="ChEBI" id="CHEBI:46911"/>
        <dbReference type="ChEBI" id="CHEBI:57743"/>
        <dbReference type="ChEBI" id="CHEBI:58228"/>
        <dbReference type="EC" id="2.1.3.3"/>
    </reaction>
</comment>
<keyword evidence="3" id="KW-0808">Transferase</keyword>
<dbReference type="InterPro" id="IPR002292">
    <property type="entry name" value="Orn/put_carbamltrans"/>
</dbReference>
<dbReference type="GO" id="GO:0016597">
    <property type="term" value="F:amino acid binding"/>
    <property type="evidence" value="ECO:0007669"/>
    <property type="project" value="InterPro"/>
</dbReference>
<dbReference type="PROSITE" id="PS00097">
    <property type="entry name" value="CARBAMOYLTRANSFERASE"/>
    <property type="match status" value="1"/>
</dbReference>
<dbReference type="NCBIfam" id="TIGR00658">
    <property type="entry name" value="orni_carb_tr"/>
    <property type="match status" value="1"/>
</dbReference>
<dbReference type="AlphaFoldDB" id="A0A6J7GC47"/>
<sequence length="341" mass="37671">MTLTPHEGTSVRGVKLHNRDFLQESDFSAEELQGLLDLAAQLKAENKAGNERQQLVGKHLALIFEKTSTRTRIAFEIAMKDQGGHTTLLDPASSQIGHKESIADTARVLDRWFDAIEYRGADHATVLALAENSTVPVFNGLTDRWHPTQMLADFLTMQEHAPATGSLRYAYVGDARYNMGNSLLMMGAIMGSDVRIVAPKSLWPDQEIQELAQARADISGAMLTLTENTAEGLAGVDFVHTDVWVSMGEPKEVWNERVALLRPYRIDAELMSHANNAKFMHCLPAYHDQNTAVGRQIADQFGLLDGVEVTDDVFESPASIVFDQAENRMHTIKALLVATLS</sequence>
<dbReference type="PRINTS" id="PR00100">
    <property type="entry name" value="AOTCASE"/>
</dbReference>
<dbReference type="SUPFAM" id="SSF53671">
    <property type="entry name" value="Aspartate/ornithine carbamoyltransferase"/>
    <property type="match status" value="1"/>
</dbReference>
<dbReference type="EC" id="2.1.3.3" evidence="2"/>
<evidence type="ECO:0000313" key="7">
    <source>
        <dbReference type="EMBL" id="CAB4904118.1"/>
    </source>
</evidence>
<reference evidence="7" key="1">
    <citation type="submission" date="2020-05" db="EMBL/GenBank/DDBJ databases">
        <authorList>
            <person name="Chiriac C."/>
            <person name="Salcher M."/>
            <person name="Ghai R."/>
            <person name="Kavagutti S V."/>
        </authorList>
    </citation>
    <scope>NUCLEOTIDE SEQUENCE</scope>
</reference>
<dbReference type="InterPro" id="IPR036901">
    <property type="entry name" value="Asp/Orn_carbamoylTrfase_sf"/>
</dbReference>
<dbReference type="PANTHER" id="PTHR45753">
    <property type="entry name" value="ORNITHINE CARBAMOYLTRANSFERASE, MITOCHONDRIAL"/>
    <property type="match status" value="1"/>
</dbReference>
<dbReference type="Pfam" id="PF00185">
    <property type="entry name" value="OTCace"/>
    <property type="match status" value="1"/>
</dbReference>